<dbReference type="InterPro" id="IPR036458">
    <property type="entry name" value="Na:dicarbo_symporter_sf"/>
</dbReference>
<dbReference type="RefSeq" id="WP_119532644.1">
    <property type="nucleotide sequence ID" value="NZ_JBHSSP010000006.1"/>
</dbReference>
<evidence type="ECO:0000313" key="7">
    <source>
        <dbReference type="EMBL" id="RIY34716.1"/>
    </source>
</evidence>
<reference evidence="7 8" key="1">
    <citation type="submission" date="2017-08" db="EMBL/GenBank/DDBJ databases">
        <title>Reclassification of Bisgaard taxon 37 and 44.</title>
        <authorList>
            <person name="Christensen H."/>
        </authorList>
    </citation>
    <scope>NUCLEOTIDE SEQUENCE [LARGE SCALE GENOMIC DNA]</scope>
    <source>
        <strain evidence="7 8">111</strain>
    </source>
</reference>
<dbReference type="PANTHER" id="PTHR42865:SF8">
    <property type="entry name" value="SERINE_THREONINE TRANSPORTER SSTT"/>
    <property type="match status" value="1"/>
</dbReference>
<dbReference type="EMBL" id="NRJG01000178">
    <property type="protein sequence ID" value="RIY34716.1"/>
    <property type="molecule type" value="Genomic_DNA"/>
</dbReference>
<dbReference type="PRINTS" id="PR00173">
    <property type="entry name" value="EDTRNSPORT"/>
</dbReference>
<gene>
    <name evidence="7" type="ORF">CKF58_07775</name>
</gene>
<dbReference type="Proteomes" id="UP000265916">
    <property type="component" value="Unassembled WGS sequence"/>
</dbReference>
<feature type="transmembrane region" description="Helical" evidence="6">
    <location>
        <begin position="7"/>
        <end position="31"/>
    </location>
</feature>
<dbReference type="GO" id="GO:0005886">
    <property type="term" value="C:plasma membrane"/>
    <property type="evidence" value="ECO:0007669"/>
    <property type="project" value="TreeGrafter"/>
</dbReference>
<evidence type="ECO:0000313" key="8">
    <source>
        <dbReference type="Proteomes" id="UP000265916"/>
    </source>
</evidence>
<evidence type="ECO:0000256" key="5">
    <source>
        <dbReference type="ARBA" id="ARBA00023136"/>
    </source>
</evidence>
<evidence type="ECO:0000256" key="6">
    <source>
        <dbReference type="SAM" id="Phobius"/>
    </source>
</evidence>
<keyword evidence="8" id="KW-1185">Reference proteome</keyword>
<feature type="transmembrane region" description="Helical" evidence="6">
    <location>
        <begin position="80"/>
        <end position="101"/>
    </location>
</feature>
<accession>A0A3A1YBH5</accession>
<feature type="transmembrane region" description="Helical" evidence="6">
    <location>
        <begin position="325"/>
        <end position="351"/>
    </location>
</feature>
<dbReference type="Gene3D" id="1.10.3860.10">
    <property type="entry name" value="Sodium:dicarboxylate symporter"/>
    <property type="match status" value="1"/>
</dbReference>
<dbReference type="InterPro" id="IPR001991">
    <property type="entry name" value="Na-dicarboxylate_symporter"/>
</dbReference>
<evidence type="ECO:0000256" key="2">
    <source>
        <dbReference type="ARBA" id="ARBA00022448"/>
    </source>
</evidence>
<protein>
    <submittedName>
        <fullName evidence="7">Serine/threonine transporter SstT</fullName>
    </submittedName>
</protein>
<sequence length="419" mass="44488">MLKPFSFLFRGSLILRILIGVILALVIYFVAPVISKHVAILGDLFVTLLRSIAPLLVFVLLIASILKADAGSNKIIKSIVLLYIASSVFAAVLAAAITLGVPPIKLNFTGIDTSSVQLAKETSAGEVLVTQFLRMFENPVAALVNANFMALLSWAVAFGVAFRYASKTTKDLLFSVADATTKIVGWIVQLAPIGVFGIFSSVLVNHGVTEILKYGKLIVLLLSIYLIIQFVFYPIVGYIYMRKNPFPLLFKCTIQSGIPAFFSRSSAANIPVNIKLADDLNVPRKISAFTLPLGANISLTAASATITVLSITTALSLGIDVHYSTAVLSCIVAALCAIGCSGVPGGSLLMIPIASSLFGISPEIASQMIAIGFLISVIQDSVETAVNSSGDIFYTKAVCVRYGAEGVNDDGEEQEPVVK</sequence>
<dbReference type="GO" id="GO:0005295">
    <property type="term" value="F:neutral L-amino acid:sodium symporter activity"/>
    <property type="evidence" value="ECO:0007669"/>
    <property type="project" value="TreeGrafter"/>
</dbReference>
<dbReference type="OrthoDB" id="9768885at2"/>
<feature type="transmembrane region" description="Helical" evidence="6">
    <location>
        <begin position="293"/>
        <end position="319"/>
    </location>
</feature>
<proteinExistence type="predicted"/>
<keyword evidence="5 6" id="KW-0472">Membrane</keyword>
<dbReference type="PANTHER" id="PTHR42865">
    <property type="entry name" value="PROTON/GLUTAMATE-ASPARTATE SYMPORTER"/>
    <property type="match status" value="1"/>
</dbReference>
<dbReference type="SUPFAM" id="SSF118215">
    <property type="entry name" value="Proton glutamate symport protein"/>
    <property type="match status" value="1"/>
</dbReference>
<keyword evidence="4 6" id="KW-1133">Transmembrane helix</keyword>
<dbReference type="GO" id="GO:0032329">
    <property type="term" value="P:serine transport"/>
    <property type="evidence" value="ECO:0007669"/>
    <property type="project" value="TreeGrafter"/>
</dbReference>
<organism evidence="7 8">
    <name type="scientific">Psittacicella hinzii</name>
    <dbReference type="NCBI Taxonomy" id="2028575"/>
    <lineage>
        <taxon>Bacteria</taxon>
        <taxon>Pseudomonadati</taxon>
        <taxon>Pseudomonadota</taxon>
        <taxon>Gammaproteobacteria</taxon>
        <taxon>Pasteurellales</taxon>
        <taxon>Psittacicellaceae</taxon>
        <taxon>Psittacicella</taxon>
    </lineage>
</organism>
<evidence type="ECO:0000256" key="4">
    <source>
        <dbReference type="ARBA" id="ARBA00022989"/>
    </source>
</evidence>
<feature type="transmembrane region" description="Helical" evidence="6">
    <location>
        <begin position="140"/>
        <end position="162"/>
    </location>
</feature>
<evidence type="ECO:0000256" key="1">
    <source>
        <dbReference type="ARBA" id="ARBA00004141"/>
    </source>
</evidence>
<keyword evidence="2" id="KW-0813">Transport</keyword>
<comment type="subcellular location">
    <subcellularLocation>
        <location evidence="1">Membrane</location>
        <topology evidence="1">Multi-pass membrane protein</topology>
    </subcellularLocation>
</comment>
<feature type="transmembrane region" description="Helical" evidence="6">
    <location>
        <begin position="217"/>
        <end position="241"/>
    </location>
</feature>
<evidence type="ECO:0000256" key="3">
    <source>
        <dbReference type="ARBA" id="ARBA00022692"/>
    </source>
</evidence>
<feature type="transmembrane region" description="Helical" evidence="6">
    <location>
        <begin position="51"/>
        <end position="68"/>
    </location>
</feature>
<dbReference type="AlphaFoldDB" id="A0A3A1YBH5"/>
<dbReference type="Pfam" id="PF00375">
    <property type="entry name" value="SDF"/>
    <property type="match status" value="1"/>
</dbReference>
<dbReference type="NCBIfam" id="NF010151">
    <property type="entry name" value="PRK13628.1"/>
    <property type="match status" value="1"/>
</dbReference>
<name>A0A3A1YBH5_9GAMM</name>
<feature type="transmembrane region" description="Helical" evidence="6">
    <location>
        <begin position="183"/>
        <end position="205"/>
    </location>
</feature>
<keyword evidence="3 6" id="KW-0812">Transmembrane</keyword>
<comment type="caution">
    <text evidence="7">The sequence shown here is derived from an EMBL/GenBank/DDBJ whole genome shotgun (WGS) entry which is preliminary data.</text>
</comment>